<keyword evidence="2" id="KW-1185">Reference proteome</keyword>
<organism evidence="1 2">
    <name type="scientific">Geodia barretti</name>
    <name type="common">Barrett's horny sponge</name>
    <dbReference type="NCBI Taxonomy" id="519541"/>
    <lineage>
        <taxon>Eukaryota</taxon>
        <taxon>Metazoa</taxon>
        <taxon>Porifera</taxon>
        <taxon>Demospongiae</taxon>
        <taxon>Heteroscleromorpha</taxon>
        <taxon>Tetractinellida</taxon>
        <taxon>Astrophorina</taxon>
        <taxon>Geodiidae</taxon>
        <taxon>Geodia</taxon>
    </lineage>
</organism>
<dbReference type="Proteomes" id="UP001174909">
    <property type="component" value="Unassembled WGS sequence"/>
</dbReference>
<accession>A0AA35W8D5</accession>
<reference evidence="1" key="1">
    <citation type="submission" date="2023-03" db="EMBL/GenBank/DDBJ databases">
        <authorList>
            <person name="Steffen K."/>
            <person name="Cardenas P."/>
        </authorList>
    </citation>
    <scope>NUCLEOTIDE SEQUENCE</scope>
</reference>
<proteinExistence type="predicted"/>
<dbReference type="AlphaFoldDB" id="A0AA35W8D5"/>
<dbReference type="EMBL" id="CASHTH010000460">
    <property type="protein sequence ID" value="CAI8002041.1"/>
    <property type="molecule type" value="Genomic_DNA"/>
</dbReference>
<evidence type="ECO:0000313" key="2">
    <source>
        <dbReference type="Proteomes" id="UP001174909"/>
    </source>
</evidence>
<name>A0AA35W8D5_GEOBA</name>
<protein>
    <submittedName>
        <fullName evidence="1">Uncharacterized protein</fullName>
    </submittedName>
</protein>
<gene>
    <name evidence="1" type="ORF">GBAR_LOCUS3313</name>
</gene>
<comment type="caution">
    <text evidence="1">The sequence shown here is derived from an EMBL/GenBank/DDBJ whole genome shotgun (WGS) entry which is preliminary data.</text>
</comment>
<evidence type="ECO:0000313" key="1">
    <source>
        <dbReference type="EMBL" id="CAI8002041.1"/>
    </source>
</evidence>
<sequence length="36" mass="4015">MDSCRKNHVMPCMATERACFLKGLTTHTNATSFSSH</sequence>